<dbReference type="Gramene" id="EOY25187">
    <property type="protein sequence ID" value="EOY25187"/>
    <property type="gene ID" value="TCM_016584"/>
</dbReference>
<dbReference type="HOGENOM" id="CLU_2376997_0_0_1"/>
<accession>A0A061G7U5</accession>
<dbReference type="EMBL" id="CM001881">
    <property type="protein sequence ID" value="EOY25187.1"/>
    <property type="molecule type" value="Genomic_DNA"/>
</dbReference>
<dbReference type="Proteomes" id="UP000026915">
    <property type="component" value="Chromosome 3"/>
</dbReference>
<gene>
    <name evidence="1" type="ORF">TCM_016584</name>
</gene>
<keyword evidence="2" id="KW-1185">Reference proteome</keyword>
<protein>
    <submittedName>
        <fullName evidence="1">Uncharacterized protein</fullName>
    </submittedName>
</protein>
<evidence type="ECO:0000313" key="1">
    <source>
        <dbReference type="EMBL" id="EOY25187.1"/>
    </source>
</evidence>
<dbReference type="AlphaFoldDB" id="A0A061G7U5"/>
<reference evidence="1 2" key="1">
    <citation type="journal article" date="2013" name="Genome Biol.">
        <title>The genome sequence of the most widely cultivated cacao type and its use to identify candidate genes regulating pod color.</title>
        <authorList>
            <person name="Motamayor J.C."/>
            <person name="Mockaitis K."/>
            <person name="Schmutz J."/>
            <person name="Haiminen N."/>
            <person name="Iii D.L."/>
            <person name="Cornejo O."/>
            <person name="Findley S.D."/>
            <person name="Zheng P."/>
            <person name="Utro F."/>
            <person name="Royaert S."/>
            <person name="Saski C."/>
            <person name="Jenkins J."/>
            <person name="Podicheti R."/>
            <person name="Zhao M."/>
            <person name="Scheffler B.E."/>
            <person name="Stack J.C."/>
            <person name="Feltus F.A."/>
            <person name="Mustiga G.M."/>
            <person name="Amores F."/>
            <person name="Phillips W."/>
            <person name="Marelli J.P."/>
            <person name="May G.D."/>
            <person name="Shapiro H."/>
            <person name="Ma J."/>
            <person name="Bustamante C.D."/>
            <person name="Schnell R.J."/>
            <person name="Main D."/>
            <person name="Gilbert D."/>
            <person name="Parida L."/>
            <person name="Kuhn D.N."/>
        </authorList>
    </citation>
    <scope>NUCLEOTIDE SEQUENCE [LARGE SCALE GENOMIC DNA]</scope>
    <source>
        <strain evidence="2">cv. Matina 1-6</strain>
    </source>
</reference>
<name>A0A061G7U5_THECC</name>
<evidence type="ECO:0000313" key="2">
    <source>
        <dbReference type="Proteomes" id="UP000026915"/>
    </source>
</evidence>
<proteinExistence type="predicted"/>
<organism evidence="1 2">
    <name type="scientific">Theobroma cacao</name>
    <name type="common">Cacao</name>
    <name type="synonym">Cocoa</name>
    <dbReference type="NCBI Taxonomy" id="3641"/>
    <lineage>
        <taxon>Eukaryota</taxon>
        <taxon>Viridiplantae</taxon>
        <taxon>Streptophyta</taxon>
        <taxon>Embryophyta</taxon>
        <taxon>Tracheophyta</taxon>
        <taxon>Spermatophyta</taxon>
        <taxon>Magnoliopsida</taxon>
        <taxon>eudicotyledons</taxon>
        <taxon>Gunneridae</taxon>
        <taxon>Pentapetalae</taxon>
        <taxon>rosids</taxon>
        <taxon>malvids</taxon>
        <taxon>Malvales</taxon>
        <taxon>Malvaceae</taxon>
        <taxon>Byttnerioideae</taxon>
        <taxon>Theobroma</taxon>
    </lineage>
</organism>
<dbReference type="InParanoid" id="A0A061G7U5"/>
<sequence length="95" mass="10968">MGAFQRNRECPKGSMNFIVNVNVTPPEGEQDFVECPRRRLPRFKPPQVLVDTIKPALEVNAVAGFVLYAHRHPWENLLSYCFGELRHDCGRLCRK</sequence>